<feature type="transmembrane region" description="Helical" evidence="15">
    <location>
        <begin position="227"/>
        <end position="249"/>
    </location>
</feature>
<dbReference type="SUPFAM" id="SSF56784">
    <property type="entry name" value="HAD-like"/>
    <property type="match status" value="1"/>
</dbReference>
<dbReference type="Pfam" id="PF00403">
    <property type="entry name" value="HMA"/>
    <property type="match status" value="1"/>
</dbReference>
<evidence type="ECO:0000256" key="3">
    <source>
        <dbReference type="ARBA" id="ARBA00022448"/>
    </source>
</evidence>
<dbReference type="Gene3D" id="2.70.150.10">
    <property type="entry name" value="Calcium-transporting ATPase, cytoplasmic transduction domain A"/>
    <property type="match status" value="1"/>
</dbReference>
<evidence type="ECO:0000259" key="16">
    <source>
        <dbReference type="PROSITE" id="PS50846"/>
    </source>
</evidence>
<sequence>MGECIHCGQETIKDEKFCCVGCKSAHYLINKLNLKDYYKYCREIYNTSPPKASEYKNEINFIDEVITNNHGSHTINLLVDGISCGSCVWLIENSLKSLNKIISAKLSVSTNRLEVIWKGSKKYINKIINLLVNLGYQISPYDIKLLNDQEKQSEKELLKAITISGFATAQIMAFAFAVWIGNYTYSMGEYLRYIFHLVSGIIGVPSIIYASRIFIISSYKTLKAHKTNIDIPISISIIATLLISIQETIRMSDYVYYDAAASLTFLLLVGRYLDLKAKNKAKEGIRKIMFQQPSIANVIKPDGTISIAAKSVKPNDIILVKAGEKFPVDGVIIDGESEVDNSIISGESNPITVSKHSFIYAGTINLNNTLKVQAKNTGKHTTLSEIIRLVEVIEKNKSKFVKLADKLAQYFTPIILFLSLITFTIWFKTGVMNATLNAVTLLIITCPCAVGLAVPMVQIIAFSKLIKEGIFIKKSDFLERLKQIDTIVFDKTGTLTYGKPILLNFEDLYDEDKLFIASIASKSGHILCNAINKYYNSQSLLDLKVLETKGRGLYAKYKNDEFWLGNKSWCKVVSEKSKDDYLEVWFRKNNEAPKRLIFKDELRTESKQVMQHLKKDYDLHILSGDKIYNVEKTAKQLNIKNYYGEKSYKEKYEFIKKLSKNGKKVLMIGDGLNDSIALKSAFASLSPKNSIEIAKYVSDSIYNGNLINILTIIQASKTSVKLIKQNFSMSIIYNCMAIPLSIMGKVNPIFAAIFMSISSITVIFNSLRFKVRKKYINPGLPRALCALAMTI</sequence>
<feature type="transmembrane region" description="Helical" evidence="15">
    <location>
        <begin position="726"/>
        <end position="743"/>
    </location>
</feature>
<keyword evidence="7 15" id="KW-0479">Metal-binding</keyword>
<evidence type="ECO:0000256" key="12">
    <source>
        <dbReference type="ARBA" id="ARBA00022989"/>
    </source>
</evidence>
<dbReference type="GO" id="GO:0043682">
    <property type="term" value="F:P-type divalent copper transporter activity"/>
    <property type="evidence" value="ECO:0007669"/>
    <property type="project" value="TreeGrafter"/>
</dbReference>
<feature type="transmembrane region" description="Helical" evidence="15">
    <location>
        <begin position="407"/>
        <end position="427"/>
    </location>
</feature>
<feature type="domain" description="HMA" evidence="16">
    <location>
        <begin position="73"/>
        <end position="139"/>
    </location>
</feature>
<feature type="transmembrane region" description="Helical" evidence="15">
    <location>
        <begin position="193"/>
        <end position="215"/>
    </location>
</feature>
<keyword evidence="9 15" id="KW-0067">ATP-binding</keyword>
<dbReference type="Gene3D" id="3.40.50.1000">
    <property type="entry name" value="HAD superfamily/HAD-like"/>
    <property type="match status" value="1"/>
</dbReference>
<dbReference type="InterPro" id="IPR023214">
    <property type="entry name" value="HAD_sf"/>
</dbReference>
<dbReference type="GO" id="GO:0055070">
    <property type="term" value="P:copper ion homeostasis"/>
    <property type="evidence" value="ECO:0007669"/>
    <property type="project" value="TreeGrafter"/>
</dbReference>
<evidence type="ECO:0000256" key="8">
    <source>
        <dbReference type="ARBA" id="ARBA00022741"/>
    </source>
</evidence>
<dbReference type="GO" id="GO:0005886">
    <property type="term" value="C:plasma membrane"/>
    <property type="evidence" value="ECO:0007669"/>
    <property type="project" value="UniProtKB-SubCell"/>
</dbReference>
<dbReference type="InterPro" id="IPR006121">
    <property type="entry name" value="HMA_dom"/>
</dbReference>
<feature type="transmembrane region" description="Helical" evidence="15">
    <location>
        <begin position="439"/>
        <end position="462"/>
    </location>
</feature>
<reference evidence="18" key="1">
    <citation type="submission" date="2018-11" db="EMBL/GenBank/DDBJ databases">
        <title>Phylogenetic, genomic, and biogeographic characterization of a novel and ubiquitous marine invertebrate-associated Rickettsiales parasite, Candidatus Marinoinvertebrata rohwerii, gen. nov., sp. nov.</title>
        <authorList>
            <person name="Klinges J.G."/>
            <person name="Rosales S.M."/>
            <person name="Mcminds R."/>
            <person name="Shaver E.C."/>
            <person name="Shantz A."/>
            <person name="Peters E.C."/>
            <person name="Burkepile D.E."/>
            <person name="Silliman B.R."/>
            <person name="Vega Thurber R.L."/>
        </authorList>
    </citation>
    <scope>NUCLEOTIDE SEQUENCE [LARGE SCALE GENOMIC DNA]</scope>
    <source>
        <strain evidence="18">a_cerv_44</strain>
    </source>
</reference>
<dbReference type="EC" id="3.6.3.3" evidence="17"/>
<dbReference type="PRINTS" id="PR00943">
    <property type="entry name" value="CUATPASE"/>
</dbReference>
<evidence type="ECO:0000256" key="11">
    <source>
        <dbReference type="ARBA" id="ARBA00022967"/>
    </source>
</evidence>
<dbReference type="InterPro" id="IPR018303">
    <property type="entry name" value="ATPase_P-typ_P_site"/>
</dbReference>
<dbReference type="InterPro" id="IPR036412">
    <property type="entry name" value="HAD-like_sf"/>
</dbReference>
<keyword evidence="18" id="KW-1185">Reference proteome</keyword>
<dbReference type="SUPFAM" id="SSF81653">
    <property type="entry name" value="Calcium ATPase, transduction domain A"/>
    <property type="match status" value="1"/>
</dbReference>
<dbReference type="InterPro" id="IPR059000">
    <property type="entry name" value="ATPase_P-type_domA"/>
</dbReference>
<keyword evidence="3" id="KW-0813">Transport</keyword>
<dbReference type="Pfam" id="PF00122">
    <property type="entry name" value="E1-E2_ATPase"/>
    <property type="match status" value="1"/>
</dbReference>
<comment type="similarity">
    <text evidence="2 15">Belongs to the cation transport ATPase (P-type) (TC 3.A.3) family. Type IB subfamily.</text>
</comment>
<dbReference type="PANTHER" id="PTHR43520:SF5">
    <property type="entry name" value="CATION-TRANSPORTING P-TYPE ATPASE-RELATED"/>
    <property type="match status" value="1"/>
</dbReference>
<protein>
    <submittedName>
        <fullName evidence="17">Cadmium-translocating P-type ATPase</fullName>
        <ecNumber evidence="17">3.6.3.3</ecNumber>
    </submittedName>
</protein>
<dbReference type="InterPro" id="IPR027256">
    <property type="entry name" value="P-typ_ATPase_IB"/>
</dbReference>
<comment type="subcellular location">
    <subcellularLocation>
        <location evidence="1">Cell membrane</location>
        <topology evidence="1">Multi-pass membrane protein</topology>
    </subcellularLocation>
</comment>
<dbReference type="NCBIfam" id="TIGR01494">
    <property type="entry name" value="ATPase_P-type"/>
    <property type="match status" value="1"/>
</dbReference>
<keyword evidence="14 15" id="KW-0472">Membrane</keyword>
<dbReference type="InterPro" id="IPR001757">
    <property type="entry name" value="P_typ_ATPase"/>
</dbReference>
<name>A0A429XU25_9RICK</name>
<keyword evidence="5" id="KW-0597">Phosphoprotein</keyword>
<organism evidence="17 18">
    <name type="scientific">Candidatus Aquarickettsia rohweri</name>
    <dbReference type="NCBI Taxonomy" id="2602574"/>
    <lineage>
        <taxon>Bacteria</taxon>
        <taxon>Pseudomonadati</taxon>
        <taxon>Pseudomonadota</taxon>
        <taxon>Alphaproteobacteria</taxon>
        <taxon>Rickettsiales</taxon>
        <taxon>Candidatus Midichloriaceae</taxon>
        <taxon>Candidatus Aquarickettsia</taxon>
    </lineage>
</organism>
<feature type="transmembrane region" description="Helical" evidence="15">
    <location>
        <begin position="157"/>
        <end position="181"/>
    </location>
</feature>
<dbReference type="AlphaFoldDB" id="A0A429XU25"/>
<keyword evidence="4 15" id="KW-1003">Cell membrane</keyword>
<keyword evidence="17" id="KW-0378">Hydrolase</keyword>
<dbReference type="EMBL" id="RXFM01000007">
    <property type="protein sequence ID" value="RST71319.1"/>
    <property type="molecule type" value="Genomic_DNA"/>
</dbReference>
<evidence type="ECO:0000256" key="4">
    <source>
        <dbReference type="ARBA" id="ARBA00022475"/>
    </source>
</evidence>
<evidence type="ECO:0000256" key="13">
    <source>
        <dbReference type="ARBA" id="ARBA00023065"/>
    </source>
</evidence>
<keyword evidence="8 15" id="KW-0547">Nucleotide-binding</keyword>
<proteinExistence type="inferred from homology"/>
<dbReference type="OrthoDB" id="9760802at2"/>
<dbReference type="InterPro" id="IPR008250">
    <property type="entry name" value="ATPase_P-typ_transduc_dom_A_sf"/>
</dbReference>
<dbReference type="PRINTS" id="PR00119">
    <property type="entry name" value="CATATPASE"/>
</dbReference>
<keyword evidence="11" id="KW-1278">Translocase</keyword>
<keyword evidence="12 15" id="KW-1133">Transmembrane helix</keyword>
<evidence type="ECO:0000256" key="10">
    <source>
        <dbReference type="ARBA" id="ARBA00022842"/>
    </source>
</evidence>
<keyword evidence="10" id="KW-0460">Magnesium</keyword>
<evidence type="ECO:0000256" key="7">
    <source>
        <dbReference type="ARBA" id="ARBA00022723"/>
    </source>
</evidence>
<evidence type="ECO:0000256" key="5">
    <source>
        <dbReference type="ARBA" id="ARBA00022553"/>
    </source>
</evidence>
<dbReference type="InterPro" id="IPR023299">
    <property type="entry name" value="ATPase_P-typ_cyto_dom_N"/>
</dbReference>
<evidence type="ECO:0000313" key="17">
    <source>
        <dbReference type="EMBL" id="RST71319.1"/>
    </source>
</evidence>
<dbReference type="RefSeq" id="WP_126044296.1">
    <property type="nucleotide sequence ID" value="NZ_RXFM01000007.1"/>
</dbReference>
<dbReference type="SUPFAM" id="SSF55008">
    <property type="entry name" value="HMA, heavy metal-associated domain"/>
    <property type="match status" value="1"/>
</dbReference>
<dbReference type="CDD" id="cd00371">
    <property type="entry name" value="HMA"/>
    <property type="match status" value="1"/>
</dbReference>
<evidence type="ECO:0000256" key="1">
    <source>
        <dbReference type="ARBA" id="ARBA00004651"/>
    </source>
</evidence>
<dbReference type="NCBIfam" id="TIGR01525">
    <property type="entry name" value="ATPase-IB_hvy"/>
    <property type="match status" value="1"/>
</dbReference>
<keyword evidence="6 15" id="KW-0812">Transmembrane</keyword>
<dbReference type="GO" id="GO:0005524">
    <property type="term" value="F:ATP binding"/>
    <property type="evidence" value="ECO:0007669"/>
    <property type="project" value="UniProtKB-UniRule"/>
</dbReference>
<evidence type="ECO:0000256" key="2">
    <source>
        <dbReference type="ARBA" id="ARBA00006024"/>
    </source>
</evidence>
<keyword evidence="13" id="KW-0406">Ion transport</keyword>
<dbReference type="Gene3D" id="3.40.1110.10">
    <property type="entry name" value="Calcium-transporting ATPase, cytoplasmic domain N"/>
    <property type="match status" value="1"/>
</dbReference>
<dbReference type="NCBIfam" id="TIGR01512">
    <property type="entry name" value="ATPase-IB2_Cd"/>
    <property type="match status" value="1"/>
</dbReference>
<dbReference type="SUPFAM" id="SSF81665">
    <property type="entry name" value="Calcium ATPase, transmembrane domain M"/>
    <property type="match status" value="1"/>
</dbReference>
<accession>A0A429XU25</accession>
<dbReference type="NCBIfam" id="TIGR01511">
    <property type="entry name" value="ATPase-IB1_Cu"/>
    <property type="match status" value="1"/>
</dbReference>
<dbReference type="Gene3D" id="3.30.70.100">
    <property type="match status" value="1"/>
</dbReference>
<comment type="caution">
    <text evidence="17">The sequence shown here is derived from an EMBL/GenBank/DDBJ whole genome shotgun (WGS) entry which is preliminary data.</text>
</comment>
<evidence type="ECO:0000256" key="15">
    <source>
        <dbReference type="RuleBase" id="RU362081"/>
    </source>
</evidence>
<evidence type="ECO:0000256" key="14">
    <source>
        <dbReference type="ARBA" id="ARBA00023136"/>
    </source>
</evidence>
<dbReference type="PROSITE" id="PS00154">
    <property type="entry name" value="ATPASE_E1_E2"/>
    <property type="match status" value="1"/>
</dbReference>
<dbReference type="PANTHER" id="PTHR43520">
    <property type="entry name" value="ATP7, ISOFORM B"/>
    <property type="match status" value="1"/>
</dbReference>
<dbReference type="InterPro" id="IPR023298">
    <property type="entry name" value="ATPase_P-typ_TM_dom_sf"/>
</dbReference>
<dbReference type="GO" id="GO:0005507">
    <property type="term" value="F:copper ion binding"/>
    <property type="evidence" value="ECO:0007669"/>
    <property type="project" value="TreeGrafter"/>
</dbReference>
<feature type="transmembrane region" description="Helical" evidence="15">
    <location>
        <begin position="255"/>
        <end position="273"/>
    </location>
</feature>
<feature type="transmembrane region" description="Helical" evidence="15">
    <location>
        <begin position="749"/>
        <end position="767"/>
    </location>
</feature>
<dbReference type="Proteomes" id="UP000279470">
    <property type="component" value="Unassembled WGS sequence"/>
</dbReference>
<evidence type="ECO:0000256" key="9">
    <source>
        <dbReference type="ARBA" id="ARBA00022840"/>
    </source>
</evidence>
<dbReference type="PROSITE" id="PS50846">
    <property type="entry name" value="HMA_2"/>
    <property type="match status" value="1"/>
</dbReference>
<dbReference type="PROSITE" id="PS01229">
    <property type="entry name" value="COF_2"/>
    <property type="match status" value="1"/>
</dbReference>
<evidence type="ECO:0000313" key="18">
    <source>
        <dbReference type="Proteomes" id="UP000279470"/>
    </source>
</evidence>
<dbReference type="InterPro" id="IPR036163">
    <property type="entry name" value="HMA_dom_sf"/>
</dbReference>
<evidence type="ECO:0000256" key="6">
    <source>
        <dbReference type="ARBA" id="ARBA00022692"/>
    </source>
</evidence>
<dbReference type="FunFam" id="2.70.150.10:FF:000002">
    <property type="entry name" value="Copper-transporting ATPase 1, putative"/>
    <property type="match status" value="1"/>
</dbReference>
<dbReference type="Pfam" id="PF00702">
    <property type="entry name" value="Hydrolase"/>
    <property type="match status" value="1"/>
</dbReference>
<dbReference type="GO" id="GO:0016887">
    <property type="term" value="F:ATP hydrolysis activity"/>
    <property type="evidence" value="ECO:0007669"/>
    <property type="project" value="InterPro"/>
</dbReference>
<gene>
    <name evidence="17" type="primary">cadA</name>
    <name evidence="17" type="ORF">EIC27_00970</name>
</gene>